<organism evidence="3 4">
    <name type="scientific">Paenibacillus soyae</name>
    <dbReference type="NCBI Taxonomy" id="2969249"/>
    <lineage>
        <taxon>Bacteria</taxon>
        <taxon>Bacillati</taxon>
        <taxon>Bacillota</taxon>
        <taxon>Bacilli</taxon>
        <taxon>Bacillales</taxon>
        <taxon>Paenibacillaceae</taxon>
        <taxon>Paenibacillus</taxon>
    </lineage>
</organism>
<sequence length="858" mass="94205">MRMRRKPNHLKTVQVLLCMLLMAPLAFVHPASSEAQAAAASVTVDQANVINPDFLGIGAEYDPFAHMEESLGDGFNDNWWELEKHRLAKLKPDIVRLWYQIDWMEPENDNGDPNVIDWAGMQTDSDKMKAVYEVLDYLKSQNIEVMLIAGLAMTEENQSWLGFPGLPRPELSAPTDLAEWGEWVSATLQHLILAKGYDNINYVMSYNEPNLASFATPTNVSKPNYYRDMYQAIHDRLTSDGIRSEVKLIGPDESGAANWTQYAVQQMNGVLDIYDGHAYGQDYATLPGWLSARLNHVNPTGKPFMITEFAGIASPDSRKTYQYGVSIADLMVSGMRNDASALIYWRFADQRLPEPLDFLDNNAYGLYRWMPISATPNPSYYAFGLFSRYVEAHSEVLSAESPDPDLHVTSVRLPDGNYSVFVVNGSKTEDKNVTIGFTSEINKTVQRHLYSEDFMPSANANRIPADKQWVQVASQLNDELLPANSVAVYTTVPDETQIEIMSADQSVTWGEKIKFKACVLSGIGGVKWSVLGGPDYGTISNGGVYHAPASMPAMRQAIIKATSNVDPDVYSYAVVRFEAAGLTASGEEDEIVLNWLPSAGATGYTVKRSTVSGGPYTAIADGLTGTTYTDTDVNASTRYYYVVSAENAIGEIGNSREAFSSPLSTSMQDDFAGHAVDAGKWTIVNQGLRSTSASALTAAVSDGTLKLSGTTDIATWAGKSLRSIPTFRATPEEPLTVEVDRVSLDGSGTGYRSAVWLYVGPSQYIHFAQSGEYNRWVFNKDGSSDNLVWNDGDRGNHRMKMVHDGSTVKFYIDGVERASTPVAWNTDIKIILTGEACLVGDTVSAEFDNLSVYKGSAP</sequence>
<comment type="caution">
    <text evidence="3">The sequence shown here is derived from an EMBL/GenBank/DDBJ whole genome shotgun (WGS) entry which is preliminary data.</text>
</comment>
<dbReference type="Gene3D" id="3.20.20.80">
    <property type="entry name" value="Glycosidases"/>
    <property type="match status" value="1"/>
</dbReference>
<evidence type="ECO:0000313" key="4">
    <source>
        <dbReference type="Proteomes" id="UP001141950"/>
    </source>
</evidence>
<dbReference type="InterPro" id="IPR024655">
    <property type="entry name" value="Asl1_glyco_hydro_catalytic"/>
</dbReference>
<accession>A0A9X2MRC5</accession>
<dbReference type="Proteomes" id="UP001141950">
    <property type="component" value="Unassembled WGS sequence"/>
</dbReference>
<dbReference type="Pfam" id="PF11790">
    <property type="entry name" value="Glyco_hydro_cc"/>
    <property type="match status" value="1"/>
</dbReference>
<feature type="signal peptide" evidence="1">
    <location>
        <begin position="1"/>
        <end position="37"/>
    </location>
</feature>
<evidence type="ECO:0000313" key="3">
    <source>
        <dbReference type="EMBL" id="MCR2804857.1"/>
    </source>
</evidence>
<evidence type="ECO:0000259" key="2">
    <source>
        <dbReference type="PROSITE" id="PS50853"/>
    </source>
</evidence>
<dbReference type="SUPFAM" id="SSF49265">
    <property type="entry name" value="Fibronectin type III"/>
    <property type="match status" value="1"/>
</dbReference>
<dbReference type="InterPro" id="IPR036116">
    <property type="entry name" value="FN3_sf"/>
</dbReference>
<dbReference type="Gene3D" id="2.60.40.10">
    <property type="entry name" value="Immunoglobulins"/>
    <property type="match status" value="1"/>
</dbReference>
<feature type="chain" id="PRO_5040789404" evidence="1">
    <location>
        <begin position="38"/>
        <end position="858"/>
    </location>
</feature>
<proteinExistence type="predicted"/>
<dbReference type="InterPro" id="IPR013783">
    <property type="entry name" value="Ig-like_fold"/>
</dbReference>
<dbReference type="InterPro" id="IPR003961">
    <property type="entry name" value="FN3_dom"/>
</dbReference>
<keyword evidence="4" id="KW-1185">Reference proteome</keyword>
<dbReference type="CDD" id="cd00063">
    <property type="entry name" value="FN3"/>
    <property type="match status" value="1"/>
</dbReference>
<dbReference type="InterPro" id="IPR013320">
    <property type="entry name" value="ConA-like_dom_sf"/>
</dbReference>
<gene>
    <name evidence="3" type="ORF">NQZ67_13310</name>
</gene>
<dbReference type="RefSeq" id="WP_257446291.1">
    <property type="nucleotide sequence ID" value="NZ_JANIPJ010000008.1"/>
</dbReference>
<dbReference type="EMBL" id="JANIPJ010000008">
    <property type="protein sequence ID" value="MCR2804857.1"/>
    <property type="molecule type" value="Genomic_DNA"/>
</dbReference>
<dbReference type="AlphaFoldDB" id="A0A9X2MRC5"/>
<keyword evidence="1" id="KW-0732">Signal</keyword>
<reference evidence="3" key="1">
    <citation type="submission" date="2022-08" db="EMBL/GenBank/DDBJ databases">
        <title>The genomic sequence of strain Paenibacillus sp. SCIV0701.</title>
        <authorList>
            <person name="Zhao H."/>
        </authorList>
    </citation>
    <scope>NUCLEOTIDE SEQUENCE</scope>
    <source>
        <strain evidence="3">SCIV0701</strain>
    </source>
</reference>
<protein>
    <submittedName>
        <fullName evidence="3">Glycosyl hydrolase</fullName>
    </submittedName>
</protein>
<evidence type="ECO:0000256" key="1">
    <source>
        <dbReference type="SAM" id="SignalP"/>
    </source>
</evidence>
<name>A0A9X2MRC5_9BACL</name>
<dbReference type="SUPFAM" id="SSF49899">
    <property type="entry name" value="Concanavalin A-like lectins/glucanases"/>
    <property type="match status" value="1"/>
</dbReference>
<dbReference type="GO" id="GO:0016787">
    <property type="term" value="F:hydrolase activity"/>
    <property type="evidence" value="ECO:0007669"/>
    <property type="project" value="UniProtKB-KW"/>
</dbReference>
<keyword evidence="3" id="KW-0378">Hydrolase</keyword>
<dbReference type="SUPFAM" id="SSF51445">
    <property type="entry name" value="(Trans)glycosidases"/>
    <property type="match status" value="1"/>
</dbReference>
<dbReference type="InterPro" id="IPR017853">
    <property type="entry name" value="GH"/>
</dbReference>
<feature type="domain" description="Fibronectin type-III" evidence="2">
    <location>
        <begin position="573"/>
        <end position="668"/>
    </location>
</feature>
<dbReference type="PROSITE" id="PS50853">
    <property type="entry name" value="FN3"/>
    <property type="match status" value="1"/>
</dbReference>